<dbReference type="GeneID" id="30981731"/>
<dbReference type="Pfam" id="PF03583">
    <property type="entry name" value="LIP"/>
    <property type="match status" value="1"/>
</dbReference>
<evidence type="ECO:0000313" key="3">
    <source>
        <dbReference type="EMBL" id="ODV80340.1"/>
    </source>
</evidence>
<protein>
    <submittedName>
        <fullName evidence="3">LIP-domain-containing protein</fullName>
    </submittedName>
</protein>
<dbReference type="Gene3D" id="1.10.260.130">
    <property type="match status" value="1"/>
</dbReference>
<dbReference type="Proteomes" id="UP000094285">
    <property type="component" value="Unassembled WGS sequence"/>
</dbReference>
<dbReference type="GO" id="GO:0016042">
    <property type="term" value="P:lipid catabolic process"/>
    <property type="evidence" value="ECO:0007669"/>
    <property type="project" value="InterPro"/>
</dbReference>
<dbReference type="GO" id="GO:0004806">
    <property type="term" value="F:triacylglycerol lipase activity"/>
    <property type="evidence" value="ECO:0007669"/>
    <property type="project" value="UniProtKB-EC"/>
</dbReference>
<dbReference type="OrthoDB" id="2373480at2759"/>
<dbReference type="Gene3D" id="3.40.50.1820">
    <property type="entry name" value="alpha/beta hydrolase"/>
    <property type="match status" value="1"/>
</dbReference>
<evidence type="ECO:0000256" key="1">
    <source>
        <dbReference type="ARBA" id="ARBA00022801"/>
    </source>
</evidence>
<dbReference type="PANTHER" id="PTHR34853:SF5">
    <property type="entry name" value="LIP-DOMAIN-CONTAINING PROTEIN-RELATED"/>
    <property type="match status" value="1"/>
</dbReference>
<dbReference type="RefSeq" id="XP_020065462.1">
    <property type="nucleotide sequence ID" value="XM_020207594.1"/>
</dbReference>
<evidence type="ECO:0000313" key="4">
    <source>
        <dbReference type="Proteomes" id="UP000094285"/>
    </source>
</evidence>
<accession>A0A1E4SLG5</accession>
<dbReference type="InterPro" id="IPR029058">
    <property type="entry name" value="AB_hydrolase_fold"/>
</dbReference>
<keyword evidence="4" id="KW-1185">Reference proteome</keyword>
<dbReference type="EMBL" id="KV453911">
    <property type="protein sequence ID" value="ODV80340.1"/>
    <property type="molecule type" value="Genomic_DNA"/>
</dbReference>
<proteinExistence type="predicted"/>
<organism evidence="3 4">
    <name type="scientific">Suhomyces tanzawaensis NRRL Y-17324</name>
    <dbReference type="NCBI Taxonomy" id="984487"/>
    <lineage>
        <taxon>Eukaryota</taxon>
        <taxon>Fungi</taxon>
        <taxon>Dikarya</taxon>
        <taxon>Ascomycota</taxon>
        <taxon>Saccharomycotina</taxon>
        <taxon>Pichiomycetes</taxon>
        <taxon>Debaryomycetaceae</taxon>
        <taxon>Suhomyces</taxon>
    </lineage>
</organism>
<reference evidence="4" key="1">
    <citation type="submission" date="2016-05" db="EMBL/GenBank/DDBJ databases">
        <title>Comparative genomics of biotechnologically important yeasts.</title>
        <authorList>
            <consortium name="DOE Joint Genome Institute"/>
            <person name="Riley R."/>
            <person name="Haridas S."/>
            <person name="Wolfe K.H."/>
            <person name="Lopes M.R."/>
            <person name="Hittinger C.T."/>
            <person name="Goker M."/>
            <person name="Salamov A."/>
            <person name="Wisecaver J."/>
            <person name="Long T.M."/>
            <person name="Aerts A.L."/>
            <person name="Barry K."/>
            <person name="Choi C."/>
            <person name="Clum A."/>
            <person name="Coughlan A.Y."/>
            <person name="Deshpande S."/>
            <person name="Douglass A.P."/>
            <person name="Hanson S.J."/>
            <person name="Klenk H.-P."/>
            <person name="Labutti K."/>
            <person name="Lapidus A."/>
            <person name="Lindquist E."/>
            <person name="Lipzen A."/>
            <person name="Meier-Kolthoff J.P."/>
            <person name="Ohm R.A."/>
            <person name="Otillar R.P."/>
            <person name="Pangilinan J."/>
            <person name="Peng Y."/>
            <person name="Rokas A."/>
            <person name="Rosa C.A."/>
            <person name="Scheuner C."/>
            <person name="Sibirny A.A."/>
            <person name="Slot J.C."/>
            <person name="Stielow J.B."/>
            <person name="Sun H."/>
            <person name="Kurtzman C.P."/>
            <person name="Blackwell M."/>
            <person name="Grigoriev I.V."/>
            <person name="Jeffries T.W."/>
        </authorList>
    </citation>
    <scope>NUCLEOTIDE SEQUENCE [LARGE SCALE GENOMIC DNA]</scope>
    <source>
        <strain evidence="4">NRRL Y-17324</strain>
    </source>
</reference>
<evidence type="ECO:0000256" key="2">
    <source>
        <dbReference type="ARBA" id="ARBA00023369"/>
    </source>
</evidence>
<comment type="catalytic activity">
    <reaction evidence="2">
        <text>a triacylglycerol + H2O = a diacylglycerol + a fatty acid + H(+)</text>
        <dbReference type="Rhea" id="RHEA:12044"/>
        <dbReference type="ChEBI" id="CHEBI:15377"/>
        <dbReference type="ChEBI" id="CHEBI:15378"/>
        <dbReference type="ChEBI" id="CHEBI:17855"/>
        <dbReference type="ChEBI" id="CHEBI:18035"/>
        <dbReference type="ChEBI" id="CHEBI:28868"/>
        <dbReference type="EC" id="3.1.1.3"/>
    </reaction>
    <physiologicalReaction direction="left-to-right" evidence="2">
        <dbReference type="Rhea" id="RHEA:12045"/>
    </physiologicalReaction>
</comment>
<gene>
    <name evidence="3" type="ORF">CANTADRAFT_25949</name>
</gene>
<name>A0A1E4SLG5_9ASCO</name>
<keyword evidence="1" id="KW-0378">Hydrolase</keyword>
<sequence>MSMLMFQFTSAVPFKSLITQGNISRPDEDPFYIPKEGYEKLKLGEVINYRKLTQPLGILYFEMKVESTYQFLVRSEDSFGNPNAIVTTVMVPHNADPSKILSYQAAVDAADPNCAPSYALQLGSDPGTWLTTNIEQLFSQAGLYEGWIVVIPDFLGPKSAFCVGLQAAHATLNSLRAVTASGDITGVNKDAEIVLWGYSGGTQPTVWSATLFEQYAPELNIIGAAAGGVLVNPNNIAHLTMGGIFSGLVVNAINGFGNEYGDLNDFIKDNIYKEVQDKFFKARTQCLVPSLIETFYTTWEDISPLGDKLLEAPLFKKYIEINNLLNLNATPSVPFFFYNSQDDEIIPPADADDLYDKWCAQGVTIEYHQDEIGEHITQAVAGSGLAFNWIKRRLTGATLEKECKKTISFSNILNLEGFGSFAEILGDALSTIHEKEIGPKSPTSSVLISNTTVTHKSSSSSSASTIVASKTSSNATSTATSSSLLGSLIGLIF</sequence>
<dbReference type="SUPFAM" id="SSF53474">
    <property type="entry name" value="alpha/beta-Hydrolases"/>
    <property type="match status" value="1"/>
</dbReference>
<dbReference type="InterPro" id="IPR005152">
    <property type="entry name" value="Lipase_secreted"/>
</dbReference>
<dbReference type="PANTHER" id="PTHR34853">
    <property type="match status" value="1"/>
</dbReference>
<dbReference type="AlphaFoldDB" id="A0A1E4SLG5"/>